<dbReference type="Gene3D" id="3.10.50.10">
    <property type="match status" value="1"/>
</dbReference>
<feature type="disulfide bond" evidence="4">
    <location>
        <begin position="208"/>
        <end position="212"/>
    </location>
</feature>
<dbReference type="PROSITE" id="PS01095">
    <property type="entry name" value="GH18_1"/>
    <property type="match status" value="1"/>
</dbReference>
<dbReference type="InterPro" id="IPR011583">
    <property type="entry name" value="Chitinase_II/V-like_cat"/>
</dbReference>
<dbReference type="InParanoid" id="D3BFS5"/>
<evidence type="ECO:0000256" key="4">
    <source>
        <dbReference type="PROSITE-ProRule" id="PRU00261"/>
    </source>
</evidence>
<feature type="disulfide bond" evidence="4">
    <location>
        <begin position="179"/>
        <end position="193"/>
    </location>
</feature>
<dbReference type="InterPro" id="IPR036779">
    <property type="entry name" value="LysM_dom_sf"/>
</dbReference>
<dbReference type="PANTHER" id="PTHR47700:SF2">
    <property type="entry name" value="CHITINASE"/>
    <property type="match status" value="1"/>
</dbReference>
<dbReference type="PROSITE" id="PS51782">
    <property type="entry name" value="LYSM"/>
    <property type="match status" value="2"/>
</dbReference>
<feature type="domain" description="GH18" evidence="9">
    <location>
        <begin position="225"/>
        <end position="580"/>
    </location>
</feature>
<keyword evidence="3 5" id="KW-0326">Glycosidase</keyword>
<dbReference type="RefSeq" id="XP_020431806.1">
    <property type="nucleotide sequence ID" value="XM_020578211.1"/>
</dbReference>
<keyword evidence="4" id="KW-1015">Disulfide bond</keyword>
<dbReference type="STRING" id="670386.D3BFS5"/>
<evidence type="ECO:0000256" key="5">
    <source>
        <dbReference type="RuleBase" id="RU000489"/>
    </source>
</evidence>
<dbReference type="InterPro" id="IPR018371">
    <property type="entry name" value="Chitin-binding_1_CS"/>
</dbReference>
<comment type="caution">
    <text evidence="10">The sequence shown here is derived from an EMBL/GenBank/DDBJ whole genome shotgun (WGS) entry which is preliminary data.</text>
</comment>
<dbReference type="Gene3D" id="3.10.350.10">
    <property type="entry name" value="LysM domain"/>
    <property type="match status" value="2"/>
</dbReference>
<evidence type="ECO:0008006" key="12">
    <source>
        <dbReference type="Google" id="ProtNLM"/>
    </source>
</evidence>
<evidence type="ECO:0000256" key="3">
    <source>
        <dbReference type="ARBA" id="ARBA00023295"/>
    </source>
</evidence>
<name>D3BFS5_HETP5</name>
<feature type="domain" description="LysM" evidence="8">
    <location>
        <begin position="94"/>
        <end position="142"/>
    </location>
</feature>
<dbReference type="InterPro" id="IPR029070">
    <property type="entry name" value="Chitinase_insertion_sf"/>
</dbReference>
<evidence type="ECO:0000313" key="11">
    <source>
        <dbReference type="Proteomes" id="UP000001396"/>
    </source>
</evidence>
<dbReference type="Proteomes" id="UP000001396">
    <property type="component" value="Unassembled WGS sequence"/>
</dbReference>
<dbReference type="PANTHER" id="PTHR47700">
    <property type="entry name" value="V CHITINASE, PUTATIVE (AFU_ORTHOLOGUE AFUA_6G13720)-RELATED"/>
    <property type="match status" value="1"/>
</dbReference>
<feature type="compositionally biased region" description="Basic and acidic residues" evidence="6">
    <location>
        <begin position="863"/>
        <end position="884"/>
    </location>
</feature>
<dbReference type="SMART" id="SM00257">
    <property type="entry name" value="LysM"/>
    <property type="match status" value="2"/>
</dbReference>
<gene>
    <name evidence="10" type="ORF">PPL_07376</name>
</gene>
<dbReference type="GO" id="GO:0008061">
    <property type="term" value="F:chitin binding"/>
    <property type="evidence" value="ECO:0007669"/>
    <property type="project" value="UniProtKB-UniRule"/>
</dbReference>
<organism evidence="10 11">
    <name type="scientific">Heterostelium pallidum (strain ATCC 26659 / Pp 5 / PN500)</name>
    <name type="common">Cellular slime mold</name>
    <name type="synonym">Polysphondylium pallidum</name>
    <dbReference type="NCBI Taxonomy" id="670386"/>
    <lineage>
        <taxon>Eukaryota</taxon>
        <taxon>Amoebozoa</taxon>
        <taxon>Evosea</taxon>
        <taxon>Eumycetozoa</taxon>
        <taxon>Dictyostelia</taxon>
        <taxon>Acytosteliales</taxon>
        <taxon>Acytosteliaceae</taxon>
        <taxon>Heterostelium</taxon>
    </lineage>
</organism>
<feature type="region of interest" description="Disordered" evidence="6">
    <location>
        <begin position="863"/>
        <end position="905"/>
    </location>
</feature>
<feature type="domain" description="Chitin-binding type-1" evidence="7">
    <location>
        <begin position="155"/>
        <end position="214"/>
    </location>
</feature>
<dbReference type="EMBL" id="ADBJ01000032">
    <property type="protein sequence ID" value="EFA79685.1"/>
    <property type="molecule type" value="Genomic_DNA"/>
</dbReference>
<keyword evidence="11" id="KW-1185">Reference proteome</keyword>
<dbReference type="Pfam" id="PF00704">
    <property type="entry name" value="Glyco_hydro_18"/>
    <property type="match status" value="1"/>
</dbReference>
<dbReference type="PROSITE" id="PS00026">
    <property type="entry name" value="CHIT_BIND_I_1"/>
    <property type="match status" value="1"/>
</dbReference>
<dbReference type="Gene3D" id="3.20.20.80">
    <property type="entry name" value="Glycosidases"/>
    <property type="match status" value="1"/>
</dbReference>
<dbReference type="SMART" id="SM00636">
    <property type="entry name" value="Glyco_18"/>
    <property type="match status" value="1"/>
</dbReference>
<dbReference type="SUPFAM" id="SSF57016">
    <property type="entry name" value="Plant lectins/antimicrobial peptides"/>
    <property type="match status" value="1"/>
</dbReference>
<dbReference type="SUPFAM" id="SSF51445">
    <property type="entry name" value="(Trans)glycosidases"/>
    <property type="match status" value="1"/>
</dbReference>
<sequence length="1107" mass="122819">MRIKHLLPITYSCSLTKRFDSLDKEKINAICDKKTVESGDSCWSLARKCGVQLNTFYSYNPSLPDGCQFLQVGQQVCCGEGGLSPTVSTDGSCSVYKVVPGDFCYAIAMANGLKVDDIESFNKNTWGWKGCSKIEPDALICLSSGTPPIPTVNPKAECGPVAPIIPTRPFNSTCRVGACCSQWGYCGLTAEFCTVTNSDTNAPGTTGCISNCGMEFIKSEPPTNFISIGYYEAWNSGRPCLNAQIDRIDISNYTHIHFAFATITSDFGVSVSAYPDSFTRFKHLPRVKKILSFGGWSFSTDVDTRPIFRNTLSFINRATFIGNLISFIEENRLDGVDFDWEYIYLITNKRYPGAEDLGGDPTDGLTYLQFIRDLRESLPRSKSLSIAAPASYWYLRGFLIKEMEQYLDYIVYMTYDIHGQWDYNINSTGPYLRSHIDLPEVLNALILLTKAGVPSNKIIMGLGSYGRSFQQVDPSCSGPTCQFTGPESGATGGKCTQQPGYLALAEINDIVVRNTNVRDHFYDEQSDSQILLFNTHDWVAYATPSITANRINIAKSMNLGGTVEWAIDLNREYSGNVLATACDFSTVTGDLNSVFKQQVSCQMQSSIYSLRLMLHNAIETYEQAMEHYNEIFELYERSDPGAMNPSQAIEEFLYKARLLEKNLEESILDENPNQVINGSMVLVTSLTHSAQIMSNLAKQISSGQSISEPDIVLDFINANLFIIPAFPGIPAMIYLVKNWPSSKQPFNTDSIKFFNWLNNNIDTRAPLLILPPTGDPRMIAPIAAITDFSNGGLFEREAPEPVDDPDNPDNQCRDQIVSARGFEVVSKVSCDLLGPCLARNIFKPLIVRGIDCTLAIEMCNKRQHSDGDHNDNPSDTKRPTREEDNPMTGNSNPTQPTTHLPFPGFDASFLMRPSNPLIPTYYVNINGQSPGVACNTAMYMTAHRVNVFHYAGEGNQNPKPRRCSPGGATYPYELCSRVENNIRWERDEFPLNSMIEGYDNVTGTVNVQVKCVAKPDNSREGASVSKFYNGGKPSLTRDSLIGQNDWRPLDPVNSPYNENRTDNLRTPLNPISGNGRKLVRGDPFNVVIYQLPPVCDSSVIVDAVRIA</sequence>
<evidence type="ECO:0000256" key="6">
    <source>
        <dbReference type="SAM" id="MobiDB-lite"/>
    </source>
</evidence>
<dbReference type="GeneID" id="31362857"/>
<dbReference type="GO" id="GO:0004553">
    <property type="term" value="F:hydrolase activity, hydrolyzing O-glycosyl compounds"/>
    <property type="evidence" value="ECO:0007669"/>
    <property type="project" value="InterPro"/>
</dbReference>
<feature type="domain" description="LysM" evidence="8">
    <location>
        <begin position="32"/>
        <end position="78"/>
    </location>
</feature>
<dbReference type="PROSITE" id="PS51910">
    <property type="entry name" value="GH18_2"/>
    <property type="match status" value="1"/>
</dbReference>
<dbReference type="InterPro" id="IPR001579">
    <property type="entry name" value="Glyco_hydro_18_chit_AS"/>
</dbReference>
<dbReference type="InterPro" id="IPR017853">
    <property type="entry name" value="GH"/>
</dbReference>
<comment type="caution">
    <text evidence="4">Lacks conserved residue(s) required for the propagation of feature annotation.</text>
</comment>
<evidence type="ECO:0000256" key="2">
    <source>
        <dbReference type="ARBA" id="ARBA00022801"/>
    </source>
</evidence>
<evidence type="ECO:0000259" key="8">
    <source>
        <dbReference type="PROSITE" id="PS51782"/>
    </source>
</evidence>
<dbReference type="InterPro" id="IPR001002">
    <property type="entry name" value="Chitin-bd_1"/>
</dbReference>
<feature type="disulfide bond" evidence="4">
    <location>
        <begin position="174"/>
        <end position="186"/>
    </location>
</feature>
<proteinExistence type="predicted"/>
<dbReference type="CDD" id="cd00118">
    <property type="entry name" value="LysM"/>
    <property type="match status" value="2"/>
</dbReference>
<evidence type="ECO:0000259" key="7">
    <source>
        <dbReference type="PROSITE" id="PS50941"/>
    </source>
</evidence>
<keyword evidence="1 4" id="KW-0147">Chitin-binding</keyword>
<dbReference type="CDD" id="cd00035">
    <property type="entry name" value="ChtBD1"/>
    <property type="match status" value="1"/>
</dbReference>
<dbReference type="GO" id="GO:0005975">
    <property type="term" value="P:carbohydrate metabolic process"/>
    <property type="evidence" value="ECO:0007669"/>
    <property type="project" value="InterPro"/>
</dbReference>
<dbReference type="Gene3D" id="3.30.60.10">
    <property type="entry name" value="Endochitinase-like"/>
    <property type="match status" value="1"/>
</dbReference>
<dbReference type="Pfam" id="PF01476">
    <property type="entry name" value="LysM"/>
    <property type="match status" value="2"/>
</dbReference>
<accession>D3BFS5</accession>
<dbReference type="PROSITE" id="PS50941">
    <property type="entry name" value="CHIT_BIND_I_2"/>
    <property type="match status" value="1"/>
</dbReference>
<evidence type="ECO:0000259" key="9">
    <source>
        <dbReference type="PROSITE" id="PS51910"/>
    </source>
</evidence>
<dbReference type="SUPFAM" id="SSF54556">
    <property type="entry name" value="Chitinase insertion domain"/>
    <property type="match status" value="1"/>
</dbReference>
<protein>
    <recommendedName>
        <fullName evidence="12">Chitinase</fullName>
    </recommendedName>
</protein>
<reference evidence="10 11" key="1">
    <citation type="journal article" date="2011" name="Genome Res.">
        <title>Phylogeny-wide analysis of social amoeba genomes highlights ancient origins for complex intercellular communication.</title>
        <authorList>
            <person name="Heidel A.J."/>
            <person name="Lawal H.M."/>
            <person name="Felder M."/>
            <person name="Schilde C."/>
            <person name="Helps N.R."/>
            <person name="Tunggal B."/>
            <person name="Rivero F."/>
            <person name="John U."/>
            <person name="Schleicher M."/>
            <person name="Eichinger L."/>
            <person name="Platzer M."/>
            <person name="Noegel A.A."/>
            <person name="Schaap P."/>
            <person name="Gloeckner G."/>
        </authorList>
    </citation>
    <scope>NUCLEOTIDE SEQUENCE [LARGE SCALE GENOMIC DNA]</scope>
    <source>
        <strain evidence="11">ATCC 26659 / Pp 5 / PN500</strain>
    </source>
</reference>
<evidence type="ECO:0000313" key="10">
    <source>
        <dbReference type="EMBL" id="EFA79685.1"/>
    </source>
</evidence>
<feature type="compositionally biased region" description="Polar residues" evidence="6">
    <location>
        <begin position="887"/>
        <end position="898"/>
    </location>
</feature>
<dbReference type="InterPro" id="IPR001223">
    <property type="entry name" value="Glyco_hydro18_cat"/>
</dbReference>
<dbReference type="SMART" id="SM00270">
    <property type="entry name" value="ChtBD1"/>
    <property type="match status" value="1"/>
</dbReference>
<dbReference type="InterPro" id="IPR018392">
    <property type="entry name" value="LysM"/>
</dbReference>
<dbReference type="SUPFAM" id="SSF54106">
    <property type="entry name" value="LysM domain"/>
    <property type="match status" value="2"/>
</dbReference>
<evidence type="ECO:0000256" key="1">
    <source>
        <dbReference type="ARBA" id="ARBA00022669"/>
    </source>
</evidence>
<keyword evidence="2 5" id="KW-0378">Hydrolase</keyword>
<dbReference type="InterPro" id="IPR053214">
    <property type="entry name" value="LysM12-like"/>
</dbReference>
<dbReference type="Pfam" id="PF00187">
    <property type="entry name" value="Chitin_bind_1"/>
    <property type="match status" value="1"/>
</dbReference>
<dbReference type="InterPro" id="IPR036861">
    <property type="entry name" value="Endochitinase-like_sf"/>
</dbReference>
<dbReference type="AlphaFoldDB" id="D3BFS5"/>